<dbReference type="PANTHER" id="PTHR48050">
    <property type="entry name" value="STEROL 3-BETA-GLUCOSYLTRANSFERASE"/>
    <property type="match status" value="1"/>
</dbReference>
<sequence length="380" mass="38558">MRVLITACPLYGHVNTVLPLALAARRAGHETVVATGGARVPHVARRGLVTWAVGPDRLAASPEGWLAQFVASARPRADDLVARALRWRPDLVIGEETELAAGVVAAATGARHAVHGLGLMPPQPIRDALAPALDALGARHGVDDAAERVWRAEYLEIAPPALRPPGPRSWPHARPLRPATGDATAGDRLPAALERLPHADTVHLTLGTVFHGASDVLAAALDGLLRLPVNVVVTTGPGTDPSVLGPQPPQVLARPYLPHALLLPRCRLVVSQGGAGILLGAAAHGLPQLVLPQGADQPGNAAALAGAGAGLVLGPGAVTPAAVAAAAARLLAGPGFAAAADGLRREIAAMPGPDAVDWEALGATRAPRRAAAAAAGSARR</sequence>
<dbReference type="GO" id="GO:0008194">
    <property type="term" value="F:UDP-glycosyltransferase activity"/>
    <property type="evidence" value="ECO:0007669"/>
    <property type="project" value="InterPro"/>
</dbReference>
<gene>
    <name evidence="2" type="ORF">HOP40_12815</name>
</gene>
<dbReference type="EMBL" id="CP053564">
    <property type="protein sequence ID" value="QJY46588.1"/>
    <property type="molecule type" value="Genomic_DNA"/>
</dbReference>
<evidence type="ECO:0000313" key="3">
    <source>
        <dbReference type="Proteomes" id="UP000505377"/>
    </source>
</evidence>
<keyword evidence="2" id="KW-0808">Transferase</keyword>
<dbReference type="Gene3D" id="3.40.50.2000">
    <property type="entry name" value="Glycogen Phosphorylase B"/>
    <property type="match status" value="2"/>
</dbReference>
<evidence type="ECO:0000259" key="1">
    <source>
        <dbReference type="Pfam" id="PF06722"/>
    </source>
</evidence>
<proteinExistence type="predicted"/>
<dbReference type="InterPro" id="IPR050426">
    <property type="entry name" value="Glycosyltransferase_28"/>
</dbReference>
<protein>
    <submittedName>
        <fullName evidence="2">Glycosyltransferase family 1 protein</fullName>
    </submittedName>
</protein>
<name>A0A6M6JF34_9PSEU</name>
<dbReference type="CDD" id="cd03784">
    <property type="entry name" value="GT1_Gtf-like"/>
    <property type="match status" value="1"/>
</dbReference>
<dbReference type="SUPFAM" id="SSF53756">
    <property type="entry name" value="UDP-Glycosyltransferase/glycogen phosphorylase"/>
    <property type="match status" value="1"/>
</dbReference>
<dbReference type="InterPro" id="IPR010610">
    <property type="entry name" value="EryCIII-like_C"/>
</dbReference>
<dbReference type="KEGG" id="pbro:HOP40_12815"/>
<dbReference type="GO" id="GO:0017000">
    <property type="term" value="P:antibiotic biosynthetic process"/>
    <property type="evidence" value="ECO:0007669"/>
    <property type="project" value="UniProtKB-ARBA"/>
</dbReference>
<dbReference type="InterPro" id="IPR002213">
    <property type="entry name" value="UDP_glucos_trans"/>
</dbReference>
<dbReference type="AlphaFoldDB" id="A0A6M6JF34"/>
<dbReference type="GO" id="GO:0016758">
    <property type="term" value="F:hexosyltransferase activity"/>
    <property type="evidence" value="ECO:0007669"/>
    <property type="project" value="UniProtKB-ARBA"/>
</dbReference>
<dbReference type="Proteomes" id="UP000505377">
    <property type="component" value="Chromosome"/>
</dbReference>
<accession>A0A6M6JF34</accession>
<organism evidence="2 3">
    <name type="scientific">Pseudonocardia broussonetiae</name>
    <dbReference type="NCBI Taxonomy" id="2736640"/>
    <lineage>
        <taxon>Bacteria</taxon>
        <taxon>Bacillati</taxon>
        <taxon>Actinomycetota</taxon>
        <taxon>Actinomycetes</taxon>
        <taxon>Pseudonocardiales</taxon>
        <taxon>Pseudonocardiaceae</taxon>
        <taxon>Pseudonocardia</taxon>
    </lineage>
</organism>
<reference evidence="2 3" key="1">
    <citation type="submission" date="2020-05" db="EMBL/GenBank/DDBJ databases">
        <authorList>
            <person name="Mo P."/>
        </authorList>
    </citation>
    <scope>NUCLEOTIDE SEQUENCE [LARGE SCALE GENOMIC DNA]</scope>
    <source>
        <strain evidence="2 3">Gen01</strain>
    </source>
</reference>
<keyword evidence="3" id="KW-1185">Reference proteome</keyword>
<feature type="domain" description="Erythromycin biosynthesis protein CIII-like C-terminal" evidence="1">
    <location>
        <begin position="221"/>
        <end position="356"/>
    </location>
</feature>
<dbReference type="Pfam" id="PF06722">
    <property type="entry name" value="EryCIII-like_C"/>
    <property type="match status" value="1"/>
</dbReference>
<evidence type="ECO:0000313" key="2">
    <source>
        <dbReference type="EMBL" id="QJY46588.1"/>
    </source>
</evidence>
<dbReference type="RefSeq" id="WP_172158060.1">
    <property type="nucleotide sequence ID" value="NZ_CP053564.1"/>
</dbReference>
<dbReference type="PANTHER" id="PTHR48050:SF13">
    <property type="entry name" value="STEROL 3-BETA-GLUCOSYLTRANSFERASE UGT80A2"/>
    <property type="match status" value="1"/>
</dbReference>